<accession>A0A1G5S5J1</accession>
<feature type="transmembrane region" description="Helical" evidence="7">
    <location>
        <begin position="116"/>
        <end position="139"/>
    </location>
</feature>
<evidence type="ECO:0000259" key="8">
    <source>
        <dbReference type="PROSITE" id="PS50850"/>
    </source>
</evidence>
<dbReference type="InterPro" id="IPR011701">
    <property type="entry name" value="MFS"/>
</dbReference>
<dbReference type="InterPro" id="IPR051788">
    <property type="entry name" value="MFS_Transporter"/>
</dbReference>
<feature type="transmembrane region" description="Helical" evidence="7">
    <location>
        <begin position="347"/>
        <end position="370"/>
    </location>
</feature>
<feature type="transmembrane region" description="Helical" evidence="7">
    <location>
        <begin position="93"/>
        <end position="110"/>
    </location>
</feature>
<sequence length="398" mass="43346">MALDLQNSQYRQNSHNSQKDIRKRDTLWVFLFLIVFINGFEAGGYQASLYTIGQTYDLSITSMGIFASVELLATMLAPLLLGNWADRTEKNRCIIILLVIQIFFSGMVFASNSQMLFVVGIFFLGMTTSALQFISIAALAEAYPISGKKKIGFMTSMYALGALLSPLFVNYYLNRGISWKALFISLAIGSVIAIAGTVAARNHKREQSDNTSQETSSGKEFIIYGVLLLCLVMFIYVGFENGFAFFVDTLFTDVLKSSNGKYALSIFWAVMIPSRILVGYYSAHARKILLGAVIAIPILTMIISMVSTGGIVMALIIPLGFACGAIYPSVLTTLLSFSGDRKATSTAMITVSTGVGGVVFTSLTGIMAEAFGMQKAMIYLAEFFIISIGAVLLLGKRK</sequence>
<feature type="transmembrane region" description="Helical" evidence="7">
    <location>
        <begin position="151"/>
        <end position="173"/>
    </location>
</feature>
<dbReference type="AlphaFoldDB" id="A0A1G5S5J1"/>
<keyword evidence="3" id="KW-0813">Transport</keyword>
<evidence type="ECO:0000313" key="10">
    <source>
        <dbReference type="Proteomes" id="UP000199428"/>
    </source>
</evidence>
<dbReference type="EMBL" id="FMWK01000023">
    <property type="protein sequence ID" value="SCZ81605.1"/>
    <property type="molecule type" value="Genomic_DNA"/>
</dbReference>
<feature type="transmembrane region" description="Helical" evidence="7">
    <location>
        <begin position="179"/>
        <end position="200"/>
    </location>
</feature>
<dbReference type="InterPro" id="IPR036259">
    <property type="entry name" value="MFS_trans_sf"/>
</dbReference>
<comment type="similarity">
    <text evidence="2">Belongs to the major facilitator superfamily.</text>
</comment>
<name>A0A1G5S5J1_PSEXY</name>
<dbReference type="PANTHER" id="PTHR23514:SF3">
    <property type="entry name" value="BYPASS OF STOP CODON PROTEIN 6"/>
    <property type="match status" value="1"/>
</dbReference>
<dbReference type="Gene3D" id="1.20.1250.20">
    <property type="entry name" value="MFS general substrate transporter like domains"/>
    <property type="match status" value="1"/>
</dbReference>
<feature type="transmembrane region" description="Helical" evidence="7">
    <location>
        <begin position="221"/>
        <end position="239"/>
    </location>
</feature>
<keyword evidence="4 7" id="KW-0812">Transmembrane</keyword>
<keyword evidence="5 7" id="KW-1133">Transmembrane helix</keyword>
<evidence type="ECO:0000256" key="7">
    <source>
        <dbReference type="SAM" id="Phobius"/>
    </source>
</evidence>
<dbReference type="PANTHER" id="PTHR23514">
    <property type="entry name" value="BYPASS OF STOP CODON PROTEIN 6"/>
    <property type="match status" value="1"/>
</dbReference>
<organism evidence="9 10">
    <name type="scientific">Pseudobutyrivibrio xylanivorans</name>
    <dbReference type="NCBI Taxonomy" id="185007"/>
    <lineage>
        <taxon>Bacteria</taxon>
        <taxon>Bacillati</taxon>
        <taxon>Bacillota</taxon>
        <taxon>Clostridia</taxon>
        <taxon>Lachnospirales</taxon>
        <taxon>Lachnospiraceae</taxon>
        <taxon>Pseudobutyrivibrio</taxon>
    </lineage>
</organism>
<feature type="transmembrane region" description="Helical" evidence="7">
    <location>
        <begin position="312"/>
        <end position="335"/>
    </location>
</feature>
<evidence type="ECO:0000256" key="2">
    <source>
        <dbReference type="ARBA" id="ARBA00008335"/>
    </source>
</evidence>
<feature type="transmembrane region" description="Helical" evidence="7">
    <location>
        <begin position="27"/>
        <end position="48"/>
    </location>
</feature>
<proteinExistence type="inferred from homology"/>
<dbReference type="InterPro" id="IPR020846">
    <property type="entry name" value="MFS_dom"/>
</dbReference>
<feature type="transmembrane region" description="Helical" evidence="7">
    <location>
        <begin position="376"/>
        <end position="395"/>
    </location>
</feature>
<feature type="transmembrane region" description="Helical" evidence="7">
    <location>
        <begin position="60"/>
        <end position="81"/>
    </location>
</feature>
<dbReference type="PROSITE" id="PS50850">
    <property type="entry name" value="MFS"/>
    <property type="match status" value="1"/>
</dbReference>
<feature type="transmembrane region" description="Helical" evidence="7">
    <location>
        <begin position="262"/>
        <end position="281"/>
    </location>
</feature>
<evidence type="ECO:0000256" key="6">
    <source>
        <dbReference type="ARBA" id="ARBA00023136"/>
    </source>
</evidence>
<comment type="subcellular location">
    <subcellularLocation>
        <location evidence="1">Cell membrane</location>
        <topology evidence="1">Multi-pass membrane protein</topology>
    </subcellularLocation>
</comment>
<gene>
    <name evidence="9" type="ORF">SAMN02910350_02902</name>
</gene>
<feature type="transmembrane region" description="Helical" evidence="7">
    <location>
        <begin position="288"/>
        <end position="306"/>
    </location>
</feature>
<evidence type="ECO:0000313" key="9">
    <source>
        <dbReference type="EMBL" id="SCZ81605.1"/>
    </source>
</evidence>
<dbReference type="SUPFAM" id="SSF103473">
    <property type="entry name" value="MFS general substrate transporter"/>
    <property type="match status" value="1"/>
</dbReference>
<keyword evidence="6 7" id="KW-0472">Membrane</keyword>
<evidence type="ECO:0000256" key="4">
    <source>
        <dbReference type="ARBA" id="ARBA00022692"/>
    </source>
</evidence>
<dbReference type="Pfam" id="PF07690">
    <property type="entry name" value="MFS_1"/>
    <property type="match status" value="1"/>
</dbReference>
<evidence type="ECO:0000256" key="1">
    <source>
        <dbReference type="ARBA" id="ARBA00004651"/>
    </source>
</evidence>
<dbReference type="RefSeq" id="WP_090164360.1">
    <property type="nucleotide sequence ID" value="NZ_FMWK01000023.1"/>
</dbReference>
<dbReference type="GO" id="GO:0005886">
    <property type="term" value="C:plasma membrane"/>
    <property type="evidence" value="ECO:0007669"/>
    <property type="project" value="UniProtKB-SubCell"/>
</dbReference>
<evidence type="ECO:0000256" key="3">
    <source>
        <dbReference type="ARBA" id="ARBA00022448"/>
    </source>
</evidence>
<dbReference type="GO" id="GO:0022857">
    <property type="term" value="F:transmembrane transporter activity"/>
    <property type="evidence" value="ECO:0007669"/>
    <property type="project" value="InterPro"/>
</dbReference>
<feature type="domain" description="Major facilitator superfamily (MFS) profile" evidence="8">
    <location>
        <begin position="27"/>
        <end position="398"/>
    </location>
</feature>
<dbReference type="Proteomes" id="UP000199428">
    <property type="component" value="Unassembled WGS sequence"/>
</dbReference>
<evidence type="ECO:0000256" key="5">
    <source>
        <dbReference type="ARBA" id="ARBA00022989"/>
    </source>
</evidence>
<protein>
    <submittedName>
        <fullName evidence="9">Fucose permease</fullName>
    </submittedName>
</protein>
<reference evidence="9 10" key="1">
    <citation type="submission" date="2016-10" db="EMBL/GenBank/DDBJ databases">
        <authorList>
            <person name="de Groot N.N."/>
        </authorList>
    </citation>
    <scope>NUCLEOTIDE SEQUENCE [LARGE SCALE GENOMIC DNA]</scope>
    <source>
        <strain evidence="9 10">DSM 10317</strain>
    </source>
</reference>